<evidence type="ECO:0000256" key="9">
    <source>
        <dbReference type="HAMAP-Rule" id="MF_01038"/>
    </source>
</evidence>
<dbReference type="InterPro" id="IPR005995">
    <property type="entry name" value="Pgm_bpd_ind"/>
</dbReference>
<dbReference type="InterPro" id="IPR036646">
    <property type="entry name" value="PGAM_B_sf"/>
</dbReference>
<dbReference type="InterPro" id="IPR017850">
    <property type="entry name" value="Alkaline_phosphatase_core_sf"/>
</dbReference>
<evidence type="ECO:0000259" key="15">
    <source>
        <dbReference type="Pfam" id="PF06415"/>
    </source>
</evidence>
<feature type="domain" description="BPG-independent PGAM N-terminal" evidence="15">
    <location>
        <begin position="89"/>
        <end position="306"/>
    </location>
</feature>
<comment type="catalytic activity">
    <reaction evidence="1 9">
        <text>(2R)-2-phosphoglycerate = (2R)-3-phosphoglycerate</text>
        <dbReference type="Rhea" id="RHEA:15901"/>
        <dbReference type="ChEBI" id="CHEBI:58272"/>
        <dbReference type="ChEBI" id="CHEBI:58289"/>
        <dbReference type="EC" id="5.4.2.12"/>
    </reaction>
</comment>
<feature type="active site" description="Phosphoserine intermediate" evidence="9 11">
    <location>
        <position position="69"/>
    </location>
</feature>
<evidence type="ECO:0000256" key="13">
    <source>
        <dbReference type="PIRSR" id="PIRSR001492-3"/>
    </source>
</evidence>
<dbReference type="GO" id="GO:0004619">
    <property type="term" value="F:phosphoglycerate mutase activity"/>
    <property type="evidence" value="ECO:0007669"/>
    <property type="project" value="UniProtKB-UniRule"/>
</dbReference>
<evidence type="ECO:0000256" key="11">
    <source>
        <dbReference type="PIRSR" id="PIRSR001492-1"/>
    </source>
</evidence>
<dbReference type="InterPro" id="IPR011258">
    <property type="entry name" value="BPG-indep_PGM_N"/>
</dbReference>
<name>A0A1F6M4L4_9BACT</name>
<dbReference type="GO" id="GO:0006096">
    <property type="term" value="P:glycolytic process"/>
    <property type="evidence" value="ECO:0007669"/>
    <property type="project" value="UniProtKB-UniRule"/>
</dbReference>
<feature type="binding site" evidence="9 13">
    <location>
        <position position="455"/>
    </location>
    <ligand>
        <name>Mn(2+)</name>
        <dbReference type="ChEBI" id="CHEBI:29035"/>
        <label>2</label>
    </ligand>
</feature>
<evidence type="ECO:0000256" key="7">
    <source>
        <dbReference type="ARBA" id="ARBA00023211"/>
    </source>
</evidence>
<dbReference type="Gene3D" id="3.40.720.10">
    <property type="entry name" value="Alkaline Phosphatase, subunit A"/>
    <property type="match status" value="1"/>
</dbReference>
<organism evidence="16 17">
    <name type="scientific">Candidatus Magasanikbacteria bacterium RIFCSPHIGHO2_02_FULL_41_13</name>
    <dbReference type="NCBI Taxonomy" id="1798676"/>
    <lineage>
        <taxon>Bacteria</taxon>
        <taxon>Candidatus Magasanikiibacteriota</taxon>
    </lineage>
</organism>
<dbReference type="PIRSF" id="PIRSF001492">
    <property type="entry name" value="IPGAM"/>
    <property type="match status" value="1"/>
</dbReference>
<reference evidence="16 17" key="1">
    <citation type="journal article" date="2016" name="Nat. Commun.">
        <title>Thousands of microbial genomes shed light on interconnected biogeochemical processes in an aquifer system.</title>
        <authorList>
            <person name="Anantharaman K."/>
            <person name="Brown C.T."/>
            <person name="Hug L.A."/>
            <person name="Sharon I."/>
            <person name="Castelle C.J."/>
            <person name="Probst A.J."/>
            <person name="Thomas B.C."/>
            <person name="Singh A."/>
            <person name="Wilkins M.J."/>
            <person name="Karaoz U."/>
            <person name="Brodie E.L."/>
            <person name="Williams K.H."/>
            <person name="Hubbard S.S."/>
            <person name="Banfield J.F."/>
        </authorList>
    </citation>
    <scope>NUCLEOTIDE SEQUENCE [LARGE SCALE GENOMIC DNA]</scope>
</reference>
<dbReference type="Pfam" id="PF06415">
    <property type="entry name" value="iPGM_N"/>
    <property type="match status" value="1"/>
</dbReference>
<feature type="binding site" evidence="9 12">
    <location>
        <position position="191"/>
    </location>
    <ligand>
        <name>substrate</name>
    </ligand>
</feature>
<accession>A0A1F6M4L4</accession>
<evidence type="ECO:0000256" key="8">
    <source>
        <dbReference type="ARBA" id="ARBA00023235"/>
    </source>
</evidence>
<evidence type="ECO:0000256" key="4">
    <source>
        <dbReference type="ARBA" id="ARBA00008819"/>
    </source>
</evidence>
<dbReference type="GO" id="GO:0006007">
    <property type="term" value="P:glucose catabolic process"/>
    <property type="evidence" value="ECO:0007669"/>
    <property type="project" value="InterPro"/>
</dbReference>
<keyword evidence="8 9" id="KW-0413">Isomerase</keyword>
<sequence>MSTKKTTQNSPFFLIILDGFGLRDPKLPGNAITPKTAPHIFEYMRQYPSTQLTAHGEAVGLFPDQEGNSEAGHFNIGAGRVVEQDIVTISKEIDDGRFFKNMALHKAIEHAHKNKSAIHLMGLLTDGQSAHAHPEHLYAILDMLKKEKTIPVYLHLFTDGRDSSPHSALLYIHELRKHMTNNEQIVSVMGRMYAMDRAKNWDRTEQAYNALTLDEGKHLCPSAEAAIEHGYNRGETDEYITPAIITEQGKPIARMNDKDSIIFFNCRSDRARQITKAIVQKDFEDENPDSFKRKKILKNICFVALTDFGPDLPGVYTAFPSPDIQNCLAKAIGENRAQLFISETEKYAHVTYFMNGGFPKAINGESRELVHSVEEKSYAEKPEMSIKKISKKIFKYLAAHRFDFFCVNFPNADMLGHTGDFEAAKIAVAAVDRAVARIVEATLRRDGTVVIVADHGNAEEMFDEVTGEHLTEHTINPVPFIIVQKDLFKKKITNTGKLADVAPTILKLLGIKKPKEMTGKSLI</sequence>
<evidence type="ECO:0000256" key="12">
    <source>
        <dbReference type="PIRSR" id="PIRSR001492-2"/>
    </source>
</evidence>
<feature type="binding site" evidence="9 12">
    <location>
        <position position="197"/>
    </location>
    <ligand>
        <name>substrate</name>
    </ligand>
</feature>
<dbReference type="HAMAP" id="MF_01038">
    <property type="entry name" value="GpmI"/>
    <property type="match status" value="1"/>
</dbReference>
<evidence type="ECO:0000256" key="2">
    <source>
        <dbReference type="ARBA" id="ARBA00002315"/>
    </source>
</evidence>
<comment type="caution">
    <text evidence="16">The sequence shown here is derived from an EMBL/GenBank/DDBJ whole genome shotgun (WGS) entry which is preliminary data.</text>
</comment>
<feature type="binding site" evidence="9 13">
    <location>
        <position position="69"/>
    </location>
    <ligand>
        <name>Mn(2+)</name>
        <dbReference type="ChEBI" id="CHEBI:29035"/>
        <label>2</label>
    </ligand>
</feature>
<proteinExistence type="inferred from homology"/>
<keyword evidence="7 9" id="KW-0464">Manganese</keyword>
<dbReference type="PANTHER" id="PTHR31637">
    <property type="entry name" value="2,3-BISPHOSPHOGLYCERATE-INDEPENDENT PHOSPHOGLYCERATE MUTASE"/>
    <property type="match status" value="1"/>
</dbReference>
<dbReference type="Gene3D" id="3.40.1450.10">
    <property type="entry name" value="BPG-independent phosphoglycerate mutase, domain B"/>
    <property type="match status" value="1"/>
</dbReference>
<gene>
    <name evidence="9" type="primary">gpmI</name>
    <name evidence="16" type="ORF">A3B90_01495</name>
</gene>
<dbReference type="EC" id="5.4.2.12" evidence="9 10"/>
<feature type="binding site" evidence="9 12">
    <location>
        <position position="346"/>
    </location>
    <ligand>
        <name>substrate</name>
    </ligand>
</feature>
<dbReference type="GO" id="GO:0030145">
    <property type="term" value="F:manganese ion binding"/>
    <property type="evidence" value="ECO:0007669"/>
    <property type="project" value="UniProtKB-UniRule"/>
</dbReference>
<evidence type="ECO:0000256" key="3">
    <source>
        <dbReference type="ARBA" id="ARBA00004798"/>
    </source>
</evidence>
<dbReference type="EMBL" id="MFPX01000016">
    <property type="protein sequence ID" value="OGH66564.1"/>
    <property type="molecule type" value="Genomic_DNA"/>
</dbReference>
<feature type="binding site" evidence="9 12">
    <location>
        <begin position="267"/>
        <end position="270"/>
    </location>
    <ligand>
        <name>substrate</name>
    </ligand>
</feature>
<evidence type="ECO:0000256" key="6">
    <source>
        <dbReference type="ARBA" id="ARBA00023152"/>
    </source>
</evidence>
<comment type="function">
    <text evidence="2 9">Catalyzes the interconversion of 2-phosphoglycerate and 3-phosphoglycerate.</text>
</comment>
<dbReference type="InterPro" id="IPR006124">
    <property type="entry name" value="Metalloenzyme"/>
</dbReference>
<feature type="binding site" evidence="9 13">
    <location>
        <position position="18"/>
    </location>
    <ligand>
        <name>Mn(2+)</name>
        <dbReference type="ChEBI" id="CHEBI:29035"/>
        <label>2</label>
    </ligand>
</feature>
<dbReference type="SUPFAM" id="SSF64158">
    <property type="entry name" value="2,3-Bisphosphoglycerate-independent phosphoglycerate mutase, substrate-binding domain"/>
    <property type="match status" value="1"/>
</dbReference>
<protein>
    <recommendedName>
        <fullName evidence="9 10">2,3-bisphosphoglycerate-independent phosphoglycerate mutase</fullName>
        <shortName evidence="9">BPG-independent PGAM</shortName>
        <shortName evidence="9">Phosphoglyceromutase</shortName>
        <shortName evidence="9">iPGM</shortName>
        <ecNumber evidence="9 10">5.4.2.12</ecNumber>
    </recommendedName>
</protein>
<evidence type="ECO:0000259" key="14">
    <source>
        <dbReference type="Pfam" id="PF01676"/>
    </source>
</evidence>
<dbReference type="STRING" id="1798676.A3B90_01495"/>
<dbReference type="SUPFAM" id="SSF53649">
    <property type="entry name" value="Alkaline phosphatase-like"/>
    <property type="match status" value="1"/>
</dbReference>
<feature type="binding site" evidence="9 12">
    <location>
        <begin position="161"/>
        <end position="162"/>
    </location>
    <ligand>
        <name>substrate</name>
    </ligand>
</feature>
<evidence type="ECO:0000256" key="5">
    <source>
        <dbReference type="ARBA" id="ARBA00022723"/>
    </source>
</evidence>
<comment type="subunit">
    <text evidence="9">Monomer.</text>
</comment>
<feature type="binding site" evidence="9 12">
    <location>
        <position position="131"/>
    </location>
    <ligand>
        <name>substrate</name>
    </ligand>
</feature>
<feature type="binding site" evidence="9 13">
    <location>
        <position position="413"/>
    </location>
    <ligand>
        <name>Mn(2+)</name>
        <dbReference type="ChEBI" id="CHEBI:29035"/>
        <label>1</label>
    </ligand>
</feature>
<feature type="domain" description="Metalloenzyme" evidence="14">
    <location>
        <begin position="11"/>
        <end position="513"/>
    </location>
</feature>
<dbReference type="AlphaFoldDB" id="A0A1F6M4L4"/>
<feature type="binding site" evidence="9 13">
    <location>
        <position position="473"/>
    </location>
    <ligand>
        <name>Mn(2+)</name>
        <dbReference type="ChEBI" id="CHEBI:29035"/>
        <label>1</label>
    </ligand>
</feature>
<feature type="binding site" evidence="9 13">
    <location>
        <position position="454"/>
    </location>
    <ligand>
        <name>Mn(2+)</name>
        <dbReference type="ChEBI" id="CHEBI:29035"/>
        <label>2</label>
    </ligand>
</feature>
<feature type="binding site" evidence="9 13">
    <location>
        <position position="417"/>
    </location>
    <ligand>
        <name>Mn(2+)</name>
        <dbReference type="ChEBI" id="CHEBI:29035"/>
        <label>1</label>
    </ligand>
</feature>
<comment type="pathway">
    <text evidence="3 9">Carbohydrate degradation; glycolysis; pyruvate from D-glyceraldehyde 3-phosphate: step 3/5.</text>
</comment>
<comment type="similarity">
    <text evidence="4 9">Belongs to the BPG-independent phosphoglycerate mutase family.</text>
</comment>
<dbReference type="CDD" id="cd16010">
    <property type="entry name" value="iPGM"/>
    <property type="match status" value="1"/>
</dbReference>
<evidence type="ECO:0000256" key="10">
    <source>
        <dbReference type="NCBIfam" id="TIGR01307"/>
    </source>
</evidence>
<comment type="cofactor">
    <cofactor evidence="9">
        <name>Mn(2+)</name>
        <dbReference type="ChEBI" id="CHEBI:29035"/>
    </cofactor>
    <text evidence="9">Binds 2 manganese ions per subunit.</text>
</comment>
<evidence type="ECO:0000313" key="17">
    <source>
        <dbReference type="Proteomes" id="UP000178742"/>
    </source>
</evidence>
<evidence type="ECO:0000313" key="16">
    <source>
        <dbReference type="EMBL" id="OGH66564.1"/>
    </source>
</evidence>
<dbReference type="NCBIfam" id="TIGR01307">
    <property type="entry name" value="pgm_bpd_ind"/>
    <property type="match status" value="1"/>
</dbReference>
<dbReference type="Proteomes" id="UP000178742">
    <property type="component" value="Unassembled WGS sequence"/>
</dbReference>
<dbReference type="GO" id="GO:0005829">
    <property type="term" value="C:cytosol"/>
    <property type="evidence" value="ECO:0007669"/>
    <property type="project" value="TreeGrafter"/>
</dbReference>
<keyword evidence="6 9" id="KW-0324">Glycolysis</keyword>
<dbReference type="Pfam" id="PF01676">
    <property type="entry name" value="Metalloenzyme"/>
    <property type="match status" value="1"/>
</dbReference>
<dbReference type="UniPathway" id="UPA00109">
    <property type="reaction ID" value="UER00186"/>
</dbReference>
<evidence type="ECO:0000256" key="1">
    <source>
        <dbReference type="ARBA" id="ARBA00000370"/>
    </source>
</evidence>
<dbReference type="FunFam" id="3.40.1450.10:FF:000002">
    <property type="entry name" value="2,3-bisphosphoglycerate-independent phosphoglycerate mutase"/>
    <property type="match status" value="1"/>
</dbReference>
<dbReference type="PANTHER" id="PTHR31637:SF0">
    <property type="entry name" value="2,3-BISPHOSPHOGLYCERATE-INDEPENDENT PHOSPHOGLYCERATE MUTASE"/>
    <property type="match status" value="1"/>
</dbReference>
<keyword evidence="5 9" id="KW-0479">Metal-binding</keyword>